<comment type="caution">
    <text evidence="15">The sequence shown here is derived from an EMBL/GenBank/DDBJ whole genome shotgun (WGS) entry which is preliminary data.</text>
</comment>
<dbReference type="Gene3D" id="3.40.50.2300">
    <property type="match status" value="3"/>
</dbReference>
<keyword evidence="4" id="KW-0808">Transferase</keyword>
<feature type="compositionally biased region" description="Polar residues" evidence="10">
    <location>
        <begin position="1649"/>
        <end position="1661"/>
    </location>
</feature>
<evidence type="ECO:0000256" key="11">
    <source>
        <dbReference type="SAM" id="Phobius"/>
    </source>
</evidence>
<dbReference type="Gene3D" id="3.30.565.10">
    <property type="entry name" value="Histidine kinase-like ATPase, C-terminal domain"/>
    <property type="match status" value="1"/>
</dbReference>
<feature type="compositionally biased region" description="Polar residues" evidence="10">
    <location>
        <begin position="1670"/>
        <end position="1679"/>
    </location>
</feature>
<evidence type="ECO:0000259" key="14">
    <source>
        <dbReference type="PROSITE" id="PS50110"/>
    </source>
</evidence>
<dbReference type="CDD" id="cd17546">
    <property type="entry name" value="REC_hyHK_CKI1_RcsC-like"/>
    <property type="match status" value="1"/>
</dbReference>
<dbReference type="SUPFAM" id="SSF52172">
    <property type="entry name" value="CheY-like"/>
    <property type="match status" value="2"/>
</dbReference>
<evidence type="ECO:0000256" key="10">
    <source>
        <dbReference type="SAM" id="MobiDB-lite"/>
    </source>
</evidence>
<dbReference type="SMART" id="SM00388">
    <property type="entry name" value="HisKA"/>
    <property type="match status" value="1"/>
</dbReference>
<feature type="compositionally biased region" description="Polar residues" evidence="10">
    <location>
        <begin position="1971"/>
        <end position="1992"/>
    </location>
</feature>
<dbReference type="Pfam" id="PF00512">
    <property type="entry name" value="HisKA"/>
    <property type="match status" value="1"/>
</dbReference>
<evidence type="ECO:0000259" key="12">
    <source>
        <dbReference type="PROSITE" id="PS50011"/>
    </source>
</evidence>
<evidence type="ECO:0000256" key="5">
    <source>
        <dbReference type="ARBA" id="ARBA00022741"/>
    </source>
</evidence>
<dbReference type="PROSITE" id="PS50109">
    <property type="entry name" value="HIS_KIN"/>
    <property type="match status" value="1"/>
</dbReference>
<dbReference type="Proteomes" id="UP000780801">
    <property type="component" value="Unassembled WGS sequence"/>
</dbReference>
<dbReference type="InterPro" id="IPR011009">
    <property type="entry name" value="Kinase-like_dom_sf"/>
</dbReference>
<keyword evidence="6" id="KW-0418">Kinase</keyword>
<sequence>MNTIAMNLSNLPVCEPASMTGFNGRRSEVATNGPIRLVGISHGVGSFWDGPLLGAIDAANLTGVVMDWIGPVNNTFDSQRMAKKIITAADSGLYDGLFLTIPNAEIASAVIQVQREHPGFPLVVLNVGQQSARQLGVLAVMQDELDAGEQMGNALIDKGALDFVCISPSRNVQSLADRCSGILRAFTSRGLKISETIANNKTLFIDEINSDTPENLNILSQYLSNRPSVNAIVSLATGNVPLITRVSMKKDPPISAPDRNGSYWIGSFDVDESVVQGIKARNVVAAISQTPYLQGALPVIELYLQISTKQKLIQDVLWTGPTVINITNVDDEIEREQFSNFDDFIRQRKTAVVLNKNVPLEQTRWNEALGGIVKAAALFGWDTLSATSIKEVEDIHKSMPINNQTTPSVIRDGPSAYGPYNGIQGIIISLANRNQYEMVLNNPVLSPQTFVAGLGTISNWTTLPDRVAFLGPSDDNIGSVFATQILGSGFGVPLCLIEENGPWWQVIHCTQLHSFLTQIYGVAKVGKLEDMMMAIPVNASDLQGSNVTSTSSPLKQSPGATARFSPSGTDGGSQSAPVLSDDITPENNPILRAFTPNGALPFDSILCTSLPLYNVVDQLYPYFKKLKANSAFNSNSEDALKKSKSWKAIVSATGGPRPAAYSSAPGIFVLGVPQKALFSLALTDQVTGILDSQQFMQGFHSILSMSVRMMFPNRPKLYTQIFNTGFVPINHACDPGTKIIYSRQILDNMDTIPDADNTDPSQNSSKICPRDPSHYKTRLCLDVNGHVMLQSICSRCLVGTYSNQTDATECTNCPEGQGTDGYGQPQCMLCTADICRTSNNVSVSTLLAIIIPLCLAAFAGCGLVVWWVRRKRSMNEKLNDDSWQLDLAKLLYSGISGESTSPFNIPRNDDPDGGDGTDGDGTNGRGSTGGVAAAIATGLALPAAMIRKSFNRRSKNVDEDAGDAAAAGATVDLNEKTDPSMAMPTRPGALPMLMPPLIPTGSQVPDIELMDGSDSSIQRNSIIASAGVASSAAGSTGVGTSRSGSVQHPSFSGRSASSTTSRVIQQTVTNSQCSIVMRRGSSLVGTWRSMPVYIKKIGSKKVQVNSDLRKEIFNMRELRHPKLVEFIGVCLSPPNICVVTEYVPKGSLQSVLANIDHKLTWLFKFSFMQDLCRGMEFLHMSKIEYHGHLSSMNCLISSRWELKIAGYGLDGLYRSQQEESELQVPTFQLNHANMSQQSNDSNSPHPPLAQRQTSFSRPVYRGNNSSGGTSSNQGEVEPSRSDSIVEVPSEWNVSSTRVDDQSTHAAILLDSKSSPDMNDENAGVIFNEILTRRVPYNEYSDNPSLLDLIKENGLRPTLASPEAPALTPEDSEIIEQMNYLVAACLSVDPGHRPHFTAMLARINEINPYNSNDFISSMAAMLEKYGNDMEELVRDRTKNLQTRTVELEEERARTHQLLTDLQEAKEGAEAAATAKSNFLANMSHEIRTPMNAVIGMSRILLDSRLNPELAECAETIESSGNQLMTVIDDILDFSKIESGKLKLENRLLDLSFVIESAVNLISAQATTKNLSLVYEIDRKCPVEIMGDVTRIRQIMLNLMSNAVKFTKEGTIHVSVALEPLHGVKFEGDGEHERGYKADPTRLMPPPPVLRSNTGSSTIQQSSSKRRPEGVSRTSHSSTASPAGLKTIEEHVIGPNGAKVDPVQLIKGNQEPLNAKPIKLLFAVKDTGVGIPADRFDKLFTSFSQVDESTTREYGGTGLGLAISKRLSEMMGGSMWVKSKIDVGSTFFFNATLDSPTGCQTYEEHFGMSKLVNKKLIIVDDSEIGREAWKQRTDSWNMRQVQILKSEEVIPYLQSSDPGYEEDVSQDDPRAKIEALIIETDLNNSVFSTPEGLLDAIRSTVLKKRVPITDMGERHLDGPEPITVIVFKSYRDVKSAAEVSTTYHGRTRREGSRWSGQRISSSDAGDDASISGQTTLRAASSQEPLHPSSTEIGPSGNNGMTFMLPSEASATSIVAHEKAFVTSQQSSRRGSIGNLLVPQGGHFLFNGGSYGYEPSISSIDGLSAPALSPAISITRAGYFSSGSDNETTPLADMSARYLPHQHHQPHGGRRAFRGIFALPVYFTKPIRHSKVLQTLVEEPGEMEIIFDDDHESMLDSVATATAVDSLLNASSGRGVGKVNGGVDETINEETRHEEDEEVNPAQRSNKDNLALPAAPIRSVTYPSPAFVQAIDTLPPMSLPKDIPNISTSRSKATANETMSTEAKEPVSVINGAGAQPQSDSKKSLKSSAKARAAAAKARSSADHRSARRRTEPSCALITPDSSTGGNGAAGGYTSPSVAAVAAATCSVAKRLSKVKVLVVDDNPVNLKVVSKMLARLGVEPDTANNGLEAVELIAKKTELLQSQALDGIGNRAFNTAQVGSGSSDSGSPSHEVDSGVSLLEGESGQGDVPLSPTERKPLAKSEDKKHHVPFDLIFLDIWMPKMNGLDTSSYIREHLSGNSPDRPYIIAMTACVMPGDREKCIAAGMNDYISKPLRKEELEHVLKVFTNHHSGHPPQSQLQDLANSE</sequence>
<feature type="region of interest" description="Disordered" evidence="10">
    <location>
        <begin position="1257"/>
        <end position="1283"/>
    </location>
</feature>
<proteinExistence type="predicted"/>
<dbReference type="InterPro" id="IPR025997">
    <property type="entry name" value="SBP_2_dom"/>
</dbReference>
<dbReference type="Pfam" id="PF02518">
    <property type="entry name" value="HATPase_c"/>
    <property type="match status" value="1"/>
</dbReference>
<dbReference type="GO" id="GO:0000155">
    <property type="term" value="F:phosphorelay sensor kinase activity"/>
    <property type="evidence" value="ECO:0007669"/>
    <property type="project" value="InterPro"/>
</dbReference>
<evidence type="ECO:0000256" key="4">
    <source>
        <dbReference type="ARBA" id="ARBA00022679"/>
    </source>
</evidence>
<feature type="region of interest" description="Disordered" evidence="10">
    <location>
        <begin position="2414"/>
        <end position="2460"/>
    </location>
</feature>
<feature type="region of interest" description="Disordered" evidence="10">
    <location>
        <begin position="900"/>
        <end position="928"/>
    </location>
</feature>
<dbReference type="InterPro" id="IPR003594">
    <property type="entry name" value="HATPase_dom"/>
</dbReference>
<dbReference type="PANTHER" id="PTHR45339:SF1">
    <property type="entry name" value="HYBRID SIGNAL TRANSDUCTION HISTIDINE KINASE J"/>
    <property type="match status" value="1"/>
</dbReference>
<dbReference type="FunFam" id="1.10.287.130:FF:000002">
    <property type="entry name" value="Two-component osmosensing histidine kinase"/>
    <property type="match status" value="1"/>
</dbReference>
<dbReference type="SMART" id="SM00448">
    <property type="entry name" value="REC"/>
    <property type="match status" value="1"/>
</dbReference>
<feature type="region of interest" description="Disordered" evidence="10">
    <location>
        <begin position="2185"/>
        <end position="2206"/>
    </location>
</feature>
<dbReference type="CDD" id="cd16922">
    <property type="entry name" value="HATPase_EvgS-ArcB-TorS-like"/>
    <property type="match status" value="1"/>
</dbReference>
<dbReference type="Gene3D" id="1.10.510.10">
    <property type="entry name" value="Transferase(Phosphotransferase) domain 1"/>
    <property type="match status" value="2"/>
</dbReference>
<feature type="region of interest" description="Disordered" evidence="10">
    <location>
        <begin position="2232"/>
        <end position="2326"/>
    </location>
</feature>
<feature type="compositionally biased region" description="Low complexity" evidence="10">
    <location>
        <begin position="1262"/>
        <end position="1274"/>
    </location>
</feature>
<reference evidence="15" key="1">
    <citation type="journal article" date="2020" name="Fungal Divers.">
        <title>Resolving the Mortierellaceae phylogeny through synthesis of multi-gene phylogenetics and phylogenomics.</title>
        <authorList>
            <person name="Vandepol N."/>
            <person name="Liber J."/>
            <person name="Desiro A."/>
            <person name="Na H."/>
            <person name="Kennedy M."/>
            <person name="Barry K."/>
            <person name="Grigoriev I.V."/>
            <person name="Miller A.N."/>
            <person name="O'Donnell K."/>
            <person name="Stajich J.E."/>
            <person name="Bonito G."/>
        </authorList>
    </citation>
    <scope>NUCLEOTIDE SEQUENCE</scope>
    <source>
        <strain evidence="15">KOD1015</strain>
    </source>
</reference>
<evidence type="ECO:0000256" key="9">
    <source>
        <dbReference type="PROSITE-ProRule" id="PRU00169"/>
    </source>
</evidence>
<dbReference type="OrthoDB" id="60033at2759"/>
<feature type="compositionally biased region" description="Gly residues" evidence="10">
    <location>
        <begin position="919"/>
        <end position="928"/>
    </location>
</feature>
<feature type="modified residue" description="4-aspartylphosphate" evidence="9">
    <location>
        <position position="2474"/>
    </location>
</feature>
<feature type="compositionally biased region" description="Basic and acidic residues" evidence="10">
    <location>
        <begin position="1626"/>
        <end position="1638"/>
    </location>
</feature>
<accession>A0A9P6FVU8</accession>
<protein>
    <recommendedName>
        <fullName evidence="2">histidine kinase</fullName>
        <ecNumber evidence="2">2.7.13.3</ecNumber>
    </recommendedName>
</protein>
<dbReference type="InterPro" id="IPR005467">
    <property type="entry name" value="His_kinase_dom"/>
</dbReference>
<keyword evidence="16" id="KW-1185">Reference proteome</keyword>
<gene>
    <name evidence="15" type="ORF">BGW38_010909</name>
</gene>
<feature type="compositionally biased region" description="Low complexity" evidence="10">
    <location>
        <begin position="1957"/>
        <end position="1970"/>
    </location>
</feature>
<dbReference type="GO" id="GO:0005524">
    <property type="term" value="F:ATP binding"/>
    <property type="evidence" value="ECO:0007669"/>
    <property type="project" value="UniProtKB-KW"/>
</dbReference>
<feature type="compositionally biased region" description="Basic and acidic residues" evidence="10">
    <location>
        <begin position="2297"/>
        <end position="2309"/>
    </location>
</feature>
<evidence type="ECO:0000256" key="7">
    <source>
        <dbReference type="ARBA" id="ARBA00022840"/>
    </source>
</evidence>
<keyword evidence="8" id="KW-0902">Two-component regulatory system</keyword>
<feature type="domain" description="Protein kinase" evidence="12">
    <location>
        <begin position="1046"/>
        <end position="1409"/>
    </location>
</feature>
<name>A0A9P6FVU8_9FUNG</name>
<dbReference type="SMART" id="SM01411">
    <property type="entry name" value="Ephrin_rec_like"/>
    <property type="match status" value="1"/>
</dbReference>
<dbReference type="EMBL" id="JAABOA010000969">
    <property type="protein sequence ID" value="KAF9582667.1"/>
    <property type="molecule type" value="Genomic_DNA"/>
</dbReference>
<dbReference type="Pfam" id="PF13407">
    <property type="entry name" value="Peripla_BP_4"/>
    <property type="match status" value="1"/>
</dbReference>
<organism evidence="15 16">
    <name type="scientific">Lunasporangiospora selenospora</name>
    <dbReference type="NCBI Taxonomy" id="979761"/>
    <lineage>
        <taxon>Eukaryota</taxon>
        <taxon>Fungi</taxon>
        <taxon>Fungi incertae sedis</taxon>
        <taxon>Mucoromycota</taxon>
        <taxon>Mortierellomycotina</taxon>
        <taxon>Mortierellomycetes</taxon>
        <taxon>Mortierellales</taxon>
        <taxon>Mortierellaceae</taxon>
        <taxon>Lunasporangiospora</taxon>
    </lineage>
</organism>
<dbReference type="SUPFAM" id="SSF53822">
    <property type="entry name" value="Periplasmic binding protein-like I"/>
    <property type="match status" value="1"/>
</dbReference>
<dbReference type="InterPro" id="IPR001789">
    <property type="entry name" value="Sig_transdc_resp-reg_receiver"/>
</dbReference>
<dbReference type="PROSITE" id="PS50011">
    <property type="entry name" value="PROTEIN_KINASE_DOM"/>
    <property type="match status" value="1"/>
</dbReference>
<dbReference type="EC" id="2.7.13.3" evidence="2"/>
<dbReference type="InterPro" id="IPR004358">
    <property type="entry name" value="Sig_transdc_His_kin-like_C"/>
</dbReference>
<feature type="transmembrane region" description="Helical" evidence="11">
    <location>
        <begin position="846"/>
        <end position="868"/>
    </location>
</feature>
<feature type="domain" description="Histidine kinase" evidence="13">
    <location>
        <begin position="1480"/>
        <end position="1793"/>
    </location>
</feature>
<feature type="transmembrane region" description="Helical" evidence="11">
    <location>
        <begin position="929"/>
        <end position="946"/>
    </location>
</feature>
<feature type="compositionally biased region" description="Low complexity" evidence="10">
    <location>
        <begin position="2283"/>
        <end position="2296"/>
    </location>
</feature>
<dbReference type="SMART" id="SM00387">
    <property type="entry name" value="HATPase_c"/>
    <property type="match status" value="1"/>
</dbReference>
<dbReference type="InterPro" id="IPR036097">
    <property type="entry name" value="HisK_dim/P_sf"/>
</dbReference>
<dbReference type="InterPro" id="IPR000719">
    <property type="entry name" value="Prot_kinase_dom"/>
</dbReference>
<dbReference type="PROSITE" id="PS50110">
    <property type="entry name" value="RESPONSE_REGULATORY"/>
    <property type="match status" value="1"/>
</dbReference>
<keyword evidence="7" id="KW-0067">ATP-binding</keyword>
<evidence type="ECO:0000313" key="15">
    <source>
        <dbReference type="EMBL" id="KAF9582667.1"/>
    </source>
</evidence>
<dbReference type="PANTHER" id="PTHR45339">
    <property type="entry name" value="HYBRID SIGNAL TRANSDUCTION HISTIDINE KINASE J"/>
    <property type="match status" value="1"/>
</dbReference>
<comment type="catalytic activity">
    <reaction evidence="1">
        <text>ATP + protein L-histidine = ADP + protein N-phospho-L-histidine.</text>
        <dbReference type="EC" id="2.7.13.3"/>
    </reaction>
</comment>
<feature type="compositionally biased region" description="Polar residues" evidence="10">
    <location>
        <begin position="546"/>
        <end position="577"/>
    </location>
</feature>
<dbReference type="Pfam" id="PF07714">
    <property type="entry name" value="PK_Tyr_Ser-Thr"/>
    <property type="match status" value="1"/>
</dbReference>
<keyword evidence="5" id="KW-0547">Nucleotide-binding</keyword>
<feature type="compositionally biased region" description="Low complexity" evidence="10">
    <location>
        <begin position="2417"/>
        <end position="2427"/>
    </location>
</feature>
<dbReference type="CDD" id="cd00082">
    <property type="entry name" value="HisKA"/>
    <property type="match status" value="1"/>
</dbReference>
<feature type="region of interest" description="Disordered" evidence="10">
    <location>
        <begin position="546"/>
        <end position="581"/>
    </location>
</feature>
<dbReference type="SUPFAM" id="SSF47384">
    <property type="entry name" value="Homodimeric domain of signal transducing histidine kinase"/>
    <property type="match status" value="1"/>
</dbReference>
<dbReference type="Pfam" id="PF00072">
    <property type="entry name" value="Response_reg"/>
    <property type="match status" value="1"/>
</dbReference>
<dbReference type="PRINTS" id="PR00344">
    <property type="entry name" value="BCTRLSENSOR"/>
</dbReference>
<feature type="domain" description="Response regulatory" evidence="14">
    <location>
        <begin position="2353"/>
        <end position="2544"/>
    </location>
</feature>
<dbReference type="InterPro" id="IPR011006">
    <property type="entry name" value="CheY-like_superfamily"/>
</dbReference>
<feature type="region of interest" description="Disordered" evidence="10">
    <location>
        <begin position="1626"/>
        <end position="1684"/>
    </location>
</feature>
<evidence type="ECO:0000256" key="8">
    <source>
        <dbReference type="ARBA" id="ARBA00023012"/>
    </source>
</evidence>
<keyword evidence="3 9" id="KW-0597">Phosphoprotein</keyword>
<dbReference type="InterPro" id="IPR036890">
    <property type="entry name" value="HATPase_C_sf"/>
</dbReference>
<dbReference type="Gene3D" id="1.10.287.130">
    <property type="match status" value="1"/>
</dbReference>
<feature type="region of interest" description="Disordered" evidence="10">
    <location>
        <begin position="1939"/>
        <end position="1992"/>
    </location>
</feature>
<feature type="compositionally biased region" description="Basic and acidic residues" evidence="10">
    <location>
        <begin position="2451"/>
        <end position="2460"/>
    </location>
</feature>
<evidence type="ECO:0000259" key="13">
    <source>
        <dbReference type="PROSITE" id="PS50109"/>
    </source>
</evidence>
<evidence type="ECO:0000313" key="16">
    <source>
        <dbReference type="Proteomes" id="UP000780801"/>
    </source>
</evidence>
<dbReference type="InterPro" id="IPR001245">
    <property type="entry name" value="Ser-Thr/Tyr_kinase_cat_dom"/>
</dbReference>
<evidence type="ECO:0000256" key="6">
    <source>
        <dbReference type="ARBA" id="ARBA00022777"/>
    </source>
</evidence>
<evidence type="ECO:0000256" key="2">
    <source>
        <dbReference type="ARBA" id="ARBA00012438"/>
    </source>
</evidence>
<dbReference type="InterPro" id="IPR003661">
    <property type="entry name" value="HisK_dim/P_dom"/>
</dbReference>
<keyword evidence="11" id="KW-1133">Transmembrane helix</keyword>
<dbReference type="SUPFAM" id="SSF55874">
    <property type="entry name" value="ATPase domain of HSP90 chaperone/DNA topoisomerase II/histidine kinase"/>
    <property type="match status" value="1"/>
</dbReference>
<evidence type="ECO:0000256" key="1">
    <source>
        <dbReference type="ARBA" id="ARBA00000085"/>
    </source>
</evidence>
<keyword evidence="11" id="KW-0812">Transmembrane</keyword>
<feature type="region of interest" description="Disordered" evidence="10">
    <location>
        <begin position="1033"/>
        <end position="1062"/>
    </location>
</feature>
<keyword evidence="11" id="KW-0472">Membrane</keyword>
<evidence type="ECO:0000256" key="3">
    <source>
        <dbReference type="ARBA" id="ARBA00022553"/>
    </source>
</evidence>
<dbReference type="Gene3D" id="2.10.50.10">
    <property type="entry name" value="Tumor Necrosis Factor Receptor, subunit A, domain 2"/>
    <property type="match status" value="1"/>
</dbReference>
<dbReference type="SUPFAM" id="SSF56112">
    <property type="entry name" value="Protein kinase-like (PK-like)"/>
    <property type="match status" value="1"/>
</dbReference>
<dbReference type="InterPro" id="IPR028082">
    <property type="entry name" value="Peripla_BP_I"/>
</dbReference>
<feature type="compositionally biased region" description="Polar residues" evidence="10">
    <location>
        <begin position="2242"/>
        <end position="2258"/>
    </location>
</feature>